<evidence type="ECO:0000256" key="4">
    <source>
        <dbReference type="ARBA" id="ARBA00022630"/>
    </source>
</evidence>
<dbReference type="Gene3D" id="3.10.520.10">
    <property type="entry name" value="ApbE-like domains"/>
    <property type="match status" value="1"/>
</dbReference>
<evidence type="ECO:0000256" key="5">
    <source>
        <dbReference type="ARBA" id="ARBA00022679"/>
    </source>
</evidence>
<organism evidence="12 13">
    <name type="scientific">Actinokineospora spheciospongiae</name>
    <dbReference type="NCBI Taxonomy" id="909613"/>
    <lineage>
        <taxon>Bacteria</taxon>
        <taxon>Bacillati</taxon>
        <taxon>Actinomycetota</taxon>
        <taxon>Actinomycetes</taxon>
        <taxon>Pseudonocardiales</taxon>
        <taxon>Pseudonocardiaceae</taxon>
        <taxon>Actinokineospora</taxon>
    </lineage>
</organism>
<evidence type="ECO:0000256" key="7">
    <source>
        <dbReference type="ARBA" id="ARBA00022827"/>
    </source>
</evidence>
<evidence type="ECO:0000313" key="13">
    <source>
        <dbReference type="Proteomes" id="UP000019277"/>
    </source>
</evidence>
<dbReference type="PATRIC" id="fig|909613.9.peg.3303"/>
<dbReference type="PANTHER" id="PTHR30040:SF2">
    <property type="entry name" value="FAD:PROTEIN FMN TRANSFERASE"/>
    <property type="match status" value="1"/>
</dbReference>
<keyword evidence="4" id="KW-0285">Flavoprotein</keyword>
<dbReference type="EMBL" id="AYXG01000112">
    <property type="protein sequence ID" value="EWC61387.1"/>
    <property type="molecule type" value="Genomic_DNA"/>
</dbReference>
<keyword evidence="8" id="KW-0460">Magnesium</keyword>
<reference evidence="12 13" key="1">
    <citation type="journal article" date="2014" name="Genome Announc.">
        <title>Draft Genome Sequence of the Antitrypanosomally Active Sponge-Associated Bacterium Actinokineospora sp. Strain EG49.</title>
        <authorList>
            <person name="Harjes J."/>
            <person name="Ryu T."/>
            <person name="Abdelmohsen U.R."/>
            <person name="Moitinho-Silva L."/>
            <person name="Horn H."/>
            <person name="Ravasi T."/>
            <person name="Hentschel U."/>
        </authorList>
    </citation>
    <scope>NUCLEOTIDE SEQUENCE [LARGE SCALE GENOMIC DNA]</scope>
    <source>
        <strain evidence="12 13">EG49</strain>
    </source>
</reference>
<dbReference type="InterPro" id="IPR003374">
    <property type="entry name" value="ApbE-like_sf"/>
</dbReference>
<evidence type="ECO:0000256" key="11">
    <source>
        <dbReference type="SAM" id="MobiDB-lite"/>
    </source>
</evidence>
<accession>W7IX38</accession>
<evidence type="ECO:0000256" key="1">
    <source>
        <dbReference type="ARBA" id="ARBA00001946"/>
    </source>
</evidence>
<dbReference type="EC" id="2.7.1.180" evidence="2"/>
<evidence type="ECO:0000256" key="10">
    <source>
        <dbReference type="ARBA" id="ARBA00048540"/>
    </source>
</evidence>
<dbReference type="GO" id="GO:0046872">
    <property type="term" value="F:metal ion binding"/>
    <property type="evidence" value="ECO:0007669"/>
    <property type="project" value="UniProtKB-KW"/>
</dbReference>
<proteinExistence type="predicted"/>
<evidence type="ECO:0000313" key="12">
    <source>
        <dbReference type="EMBL" id="EWC61387.1"/>
    </source>
</evidence>
<gene>
    <name evidence="12" type="ORF">UO65_3302</name>
</gene>
<dbReference type="AlphaFoldDB" id="W7IX38"/>
<keyword evidence="7" id="KW-0274">FAD</keyword>
<dbReference type="PANTHER" id="PTHR30040">
    <property type="entry name" value="THIAMINE BIOSYNTHESIS LIPOPROTEIN APBE"/>
    <property type="match status" value="1"/>
</dbReference>
<evidence type="ECO:0000256" key="8">
    <source>
        <dbReference type="ARBA" id="ARBA00022842"/>
    </source>
</evidence>
<keyword evidence="5" id="KW-0808">Transferase</keyword>
<evidence type="ECO:0000256" key="6">
    <source>
        <dbReference type="ARBA" id="ARBA00022723"/>
    </source>
</evidence>
<dbReference type="Proteomes" id="UP000019277">
    <property type="component" value="Unassembled WGS sequence"/>
</dbReference>
<evidence type="ECO:0000256" key="9">
    <source>
        <dbReference type="ARBA" id="ARBA00031306"/>
    </source>
</evidence>
<evidence type="ECO:0000256" key="2">
    <source>
        <dbReference type="ARBA" id="ARBA00011955"/>
    </source>
</evidence>
<sequence length="394" mass="41580">MARPRGQPGGGGHRGGGRRGRGTGRGARVGPDRHGQRRQLHHRQLHHRQQHHRFGQHHRQHHRRRVVVVGQRGFPGHGQPARRVRWVVTARAEFPVWGTTAVLVVTDPTRLRTATALLRAHLAEVDLACSRFRSDSEVSRLHTTPGRAVAVSPLLAEALGVALRAARLTGGLVDPTVGTALRAHGYDRDFAAVAADDPRPIGVRRVPGWHRLHLDEGRREVLLPRGVHLDLGATAKALAADRAAAAVAARTGCGVLVALGGDLATAGRAPVGGWQVAVGDDHRTAARAPRSRIALGGGAVATSSTTRRAWRRAGRPVHHVIDPRTGRSADVVWRTASVVAQSCVDANTAATAAIVLGADAPAWLADRGLPALLVAGDGTALPVGGWPAAEPVVA</sequence>
<dbReference type="STRING" id="909613.UO65_3302"/>
<feature type="compositionally biased region" description="Basic residues" evidence="11">
    <location>
        <begin position="35"/>
        <end position="63"/>
    </location>
</feature>
<comment type="cofactor">
    <cofactor evidence="1">
        <name>Mg(2+)</name>
        <dbReference type="ChEBI" id="CHEBI:18420"/>
    </cofactor>
</comment>
<keyword evidence="12" id="KW-0449">Lipoprotein</keyword>
<feature type="region of interest" description="Disordered" evidence="11">
    <location>
        <begin position="1"/>
        <end position="63"/>
    </location>
</feature>
<dbReference type="SUPFAM" id="SSF143631">
    <property type="entry name" value="ApbE-like"/>
    <property type="match status" value="1"/>
</dbReference>
<keyword evidence="13" id="KW-1185">Reference proteome</keyword>
<evidence type="ECO:0000256" key="3">
    <source>
        <dbReference type="ARBA" id="ARBA00016337"/>
    </source>
</evidence>
<protein>
    <recommendedName>
        <fullName evidence="3">FAD:protein FMN transferase</fullName>
        <ecNumber evidence="2">2.7.1.180</ecNumber>
    </recommendedName>
    <alternativeName>
        <fullName evidence="9">Flavin transferase</fullName>
    </alternativeName>
</protein>
<dbReference type="Pfam" id="PF02424">
    <property type="entry name" value="ApbE"/>
    <property type="match status" value="1"/>
</dbReference>
<keyword evidence="6" id="KW-0479">Metal-binding</keyword>
<name>W7IX38_9PSEU</name>
<comment type="caution">
    <text evidence="12">The sequence shown here is derived from an EMBL/GenBank/DDBJ whole genome shotgun (WGS) entry which is preliminary data.</text>
</comment>
<dbReference type="eggNOG" id="COG1477">
    <property type="taxonomic scope" value="Bacteria"/>
</dbReference>
<comment type="catalytic activity">
    <reaction evidence="10">
        <text>L-threonyl-[protein] + FAD = FMN-L-threonyl-[protein] + AMP + H(+)</text>
        <dbReference type="Rhea" id="RHEA:36847"/>
        <dbReference type="Rhea" id="RHEA-COMP:11060"/>
        <dbReference type="Rhea" id="RHEA-COMP:11061"/>
        <dbReference type="ChEBI" id="CHEBI:15378"/>
        <dbReference type="ChEBI" id="CHEBI:30013"/>
        <dbReference type="ChEBI" id="CHEBI:57692"/>
        <dbReference type="ChEBI" id="CHEBI:74257"/>
        <dbReference type="ChEBI" id="CHEBI:456215"/>
        <dbReference type="EC" id="2.7.1.180"/>
    </reaction>
</comment>
<dbReference type="GO" id="GO:0016740">
    <property type="term" value="F:transferase activity"/>
    <property type="evidence" value="ECO:0007669"/>
    <property type="project" value="UniProtKB-KW"/>
</dbReference>
<dbReference type="InterPro" id="IPR024932">
    <property type="entry name" value="ApbE"/>
</dbReference>